<dbReference type="SMART" id="SM00420">
    <property type="entry name" value="HTH_DEOR"/>
    <property type="match status" value="1"/>
</dbReference>
<proteinExistence type="predicted"/>
<dbReference type="Proteomes" id="UP000292627">
    <property type="component" value="Unassembled WGS sequence"/>
</dbReference>
<evidence type="ECO:0000256" key="1">
    <source>
        <dbReference type="ARBA" id="ARBA00022491"/>
    </source>
</evidence>
<dbReference type="InterPro" id="IPR014036">
    <property type="entry name" value="DeoR-like_C"/>
</dbReference>
<gene>
    <name evidence="6" type="ORF">EA660_15010</name>
</gene>
<accession>A0A4Q8L6Y0</accession>
<dbReference type="Pfam" id="PF08220">
    <property type="entry name" value="HTH_DeoR"/>
    <property type="match status" value="1"/>
</dbReference>
<dbReference type="PANTHER" id="PTHR30363:SF4">
    <property type="entry name" value="GLYCEROL-3-PHOSPHATE REGULON REPRESSOR"/>
    <property type="match status" value="1"/>
</dbReference>
<evidence type="ECO:0000256" key="4">
    <source>
        <dbReference type="ARBA" id="ARBA00023163"/>
    </source>
</evidence>
<evidence type="ECO:0000259" key="5">
    <source>
        <dbReference type="PROSITE" id="PS51000"/>
    </source>
</evidence>
<evidence type="ECO:0000256" key="3">
    <source>
        <dbReference type="ARBA" id="ARBA00023125"/>
    </source>
</evidence>
<evidence type="ECO:0000313" key="6">
    <source>
        <dbReference type="EMBL" id="TAA23248.1"/>
    </source>
</evidence>
<dbReference type="InterPro" id="IPR036390">
    <property type="entry name" value="WH_DNA-bd_sf"/>
</dbReference>
<dbReference type="SMART" id="SM01134">
    <property type="entry name" value="DeoRC"/>
    <property type="match status" value="1"/>
</dbReference>
<evidence type="ECO:0000313" key="7">
    <source>
        <dbReference type="Proteomes" id="UP000292627"/>
    </source>
</evidence>
<feature type="domain" description="HTH deoR-type" evidence="5">
    <location>
        <begin position="6"/>
        <end position="61"/>
    </location>
</feature>
<dbReference type="RefSeq" id="WP_130552273.1">
    <property type="nucleotide sequence ID" value="NZ_SHMC01000006.1"/>
</dbReference>
<dbReference type="SUPFAM" id="SSF46785">
    <property type="entry name" value="Winged helix' DNA-binding domain"/>
    <property type="match status" value="1"/>
</dbReference>
<name>A0A4Q8L6Y0_9GAMM</name>
<protein>
    <submittedName>
        <fullName evidence="6">DeoR family transcriptional regulator</fullName>
    </submittedName>
</protein>
<reference evidence="6 7" key="1">
    <citation type="submission" date="2019-02" db="EMBL/GenBank/DDBJ databases">
        <title>WGS of Pseudoxanthomonas species novum from clinical isolates.</title>
        <authorList>
            <person name="Bernier A.-M."/>
            <person name="Bernard K."/>
            <person name="Vachon A."/>
        </authorList>
    </citation>
    <scope>NUCLEOTIDE SEQUENCE [LARGE SCALE GENOMIC DNA]</scope>
    <source>
        <strain evidence="6 7">NML171200</strain>
    </source>
</reference>
<keyword evidence="4" id="KW-0804">Transcription</keyword>
<dbReference type="GO" id="GO:0003677">
    <property type="term" value="F:DNA binding"/>
    <property type="evidence" value="ECO:0007669"/>
    <property type="project" value="UniProtKB-KW"/>
</dbReference>
<dbReference type="GO" id="GO:0003700">
    <property type="term" value="F:DNA-binding transcription factor activity"/>
    <property type="evidence" value="ECO:0007669"/>
    <property type="project" value="InterPro"/>
</dbReference>
<dbReference type="PROSITE" id="PS51000">
    <property type="entry name" value="HTH_DEOR_2"/>
    <property type="match status" value="1"/>
</dbReference>
<dbReference type="InterPro" id="IPR037171">
    <property type="entry name" value="NagB/RpiA_transferase-like"/>
</dbReference>
<keyword evidence="3" id="KW-0238">DNA-binding</keyword>
<dbReference type="InterPro" id="IPR050313">
    <property type="entry name" value="Carb_Metab_HTH_regulators"/>
</dbReference>
<keyword evidence="1" id="KW-0678">Repressor</keyword>
<dbReference type="Gene3D" id="3.30.750.70">
    <property type="entry name" value="4-hydroxybutyrate coenzyme like domains"/>
    <property type="match status" value="1"/>
</dbReference>
<comment type="caution">
    <text evidence="6">The sequence shown here is derived from an EMBL/GenBank/DDBJ whole genome shotgun (WGS) entry which is preliminary data.</text>
</comment>
<dbReference type="PANTHER" id="PTHR30363">
    <property type="entry name" value="HTH-TYPE TRANSCRIPTIONAL REGULATOR SRLR-RELATED"/>
    <property type="match status" value="1"/>
</dbReference>
<dbReference type="EMBL" id="SHMC01000006">
    <property type="protein sequence ID" value="TAA23248.1"/>
    <property type="molecule type" value="Genomic_DNA"/>
</dbReference>
<sequence length="257" mass="28050">MEHPVLNRRQEQLVALVRQLGYAEVDGLATQFDVTQQTIRRDLLLLCEAGLLRRYHGGVSLPSSVENTAYATRKSLQAEQKRRIAREVATHVPDHSSLFINLGTTNEDVAAALMHKQGLRVITNNLNVAVLMSTNPSFEVIVAGGMVRARDQGVTGQPTVDLVRQFTVDFGIIGISGIELDGTLLDFDFQEVRVAQAIVEHSRQVLLAADASKIGRNALCRLGPIALVDDWFTDRAPPDVLAEVLAAGKTRVHVAGD</sequence>
<dbReference type="SUPFAM" id="SSF100950">
    <property type="entry name" value="NagB/RpiA/CoA transferase-like"/>
    <property type="match status" value="1"/>
</dbReference>
<keyword evidence="2" id="KW-0805">Transcription regulation</keyword>
<dbReference type="Pfam" id="PF00455">
    <property type="entry name" value="DeoRC"/>
    <property type="match status" value="1"/>
</dbReference>
<dbReference type="InterPro" id="IPR018356">
    <property type="entry name" value="Tscrpt_reg_HTH_DeoR_CS"/>
</dbReference>
<dbReference type="AlphaFoldDB" id="A0A4Q8L6Y0"/>
<dbReference type="OrthoDB" id="9814815at2"/>
<organism evidence="6 7">
    <name type="scientific">Pseudoxanthomonas winnipegensis</name>
    <dbReference type="NCBI Taxonomy" id="2480810"/>
    <lineage>
        <taxon>Bacteria</taxon>
        <taxon>Pseudomonadati</taxon>
        <taxon>Pseudomonadota</taxon>
        <taxon>Gammaproteobacteria</taxon>
        <taxon>Lysobacterales</taxon>
        <taxon>Lysobacteraceae</taxon>
        <taxon>Pseudoxanthomonas</taxon>
    </lineage>
</organism>
<dbReference type="InterPro" id="IPR001034">
    <property type="entry name" value="DeoR_HTH"/>
</dbReference>
<dbReference type="PROSITE" id="PS00894">
    <property type="entry name" value="HTH_DEOR_1"/>
    <property type="match status" value="1"/>
</dbReference>
<evidence type="ECO:0000256" key="2">
    <source>
        <dbReference type="ARBA" id="ARBA00023015"/>
    </source>
</evidence>
<dbReference type="PRINTS" id="PR00037">
    <property type="entry name" value="HTHLACR"/>
</dbReference>